<evidence type="ECO:0000313" key="3">
    <source>
        <dbReference type="EMBL" id="RMC05497.1"/>
    </source>
</evidence>
<dbReference type="InterPro" id="IPR021109">
    <property type="entry name" value="Peptidase_aspartic_dom_sf"/>
</dbReference>
<evidence type="ECO:0000259" key="2">
    <source>
        <dbReference type="PROSITE" id="PS50175"/>
    </source>
</evidence>
<dbReference type="PROSITE" id="PS50175">
    <property type="entry name" value="ASP_PROT_RETROV"/>
    <property type="match status" value="1"/>
</dbReference>
<dbReference type="OrthoDB" id="9398474at2759"/>
<proteinExistence type="predicted"/>
<comment type="caution">
    <text evidence="3">The sequence shown here is derived from an EMBL/GenBank/DDBJ whole genome shotgun (WGS) entry which is preliminary data.</text>
</comment>
<protein>
    <recommendedName>
        <fullName evidence="2">Peptidase A2 domain-containing protein</fullName>
    </recommendedName>
</protein>
<feature type="domain" description="Peptidase A2" evidence="2">
    <location>
        <begin position="57"/>
        <end position="105"/>
    </location>
</feature>
<dbReference type="Proteomes" id="UP000269221">
    <property type="component" value="Unassembled WGS sequence"/>
</dbReference>
<dbReference type="SUPFAM" id="SSF50630">
    <property type="entry name" value="Acid proteases"/>
    <property type="match status" value="1"/>
</dbReference>
<organism evidence="3 4">
    <name type="scientific">Hirundo rustica rustica</name>
    <dbReference type="NCBI Taxonomy" id="333673"/>
    <lineage>
        <taxon>Eukaryota</taxon>
        <taxon>Metazoa</taxon>
        <taxon>Chordata</taxon>
        <taxon>Craniata</taxon>
        <taxon>Vertebrata</taxon>
        <taxon>Euteleostomi</taxon>
        <taxon>Archelosauria</taxon>
        <taxon>Archosauria</taxon>
        <taxon>Dinosauria</taxon>
        <taxon>Saurischia</taxon>
        <taxon>Theropoda</taxon>
        <taxon>Coelurosauria</taxon>
        <taxon>Aves</taxon>
        <taxon>Neognathae</taxon>
        <taxon>Neoaves</taxon>
        <taxon>Telluraves</taxon>
        <taxon>Australaves</taxon>
        <taxon>Passeriformes</taxon>
        <taxon>Sylvioidea</taxon>
        <taxon>Hirundinidae</taxon>
        <taxon>Hirundo</taxon>
    </lineage>
</organism>
<keyword evidence="1" id="KW-0378">Hydrolase</keyword>
<dbReference type="InterPro" id="IPR008916">
    <property type="entry name" value="Retrov_capsid_C"/>
</dbReference>
<reference evidence="3 4" key="1">
    <citation type="submission" date="2018-07" db="EMBL/GenBank/DDBJ databases">
        <title>A high quality draft genome assembly of the barn swallow (H. rustica rustica).</title>
        <authorList>
            <person name="Formenti G."/>
            <person name="Chiara M."/>
            <person name="Poveda L."/>
            <person name="Francoijs K.-J."/>
            <person name="Bonisoli-Alquati A."/>
            <person name="Canova L."/>
            <person name="Gianfranceschi L."/>
            <person name="Horner D.S."/>
            <person name="Saino N."/>
        </authorList>
    </citation>
    <scope>NUCLEOTIDE SEQUENCE [LARGE SCALE GENOMIC DNA]</scope>
    <source>
        <strain evidence="3">Chelidonia</strain>
        <tissue evidence="3">Blood</tissue>
    </source>
</reference>
<dbReference type="Gene3D" id="2.40.70.10">
    <property type="entry name" value="Acid Proteases"/>
    <property type="match status" value="1"/>
</dbReference>
<dbReference type="GO" id="GO:0006508">
    <property type="term" value="P:proteolysis"/>
    <property type="evidence" value="ECO:0007669"/>
    <property type="project" value="InterPro"/>
</dbReference>
<dbReference type="Gene3D" id="1.10.1200.30">
    <property type="match status" value="1"/>
</dbReference>
<name>A0A3M0KEA3_HIRRU</name>
<sequence length="105" mass="11322">MANMNTECKRILRALPLNHEPTIDQMIEACAKLTSTEQAIAMAVSEGVAEAFTSTKDKGMVETGAHVTIIAHSEWLWDWELTPIVGAVSGIGGAAVSMRSKHLML</sequence>
<gene>
    <name evidence="3" type="ORF">DUI87_18690</name>
</gene>
<evidence type="ECO:0000313" key="4">
    <source>
        <dbReference type="Proteomes" id="UP000269221"/>
    </source>
</evidence>
<dbReference type="AlphaFoldDB" id="A0A3M0KEA3"/>
<dbReference type="EMBL" id="QRBI01000123">
    <property type="protein sequence ID" value="RMC05497.1"/>
    <property type="molecule type" value="Genomic_DNA"/>
</dbReference>
<dbReference type="InterPro" id="IPR001995">
    <property type="entry name" value="Peptidase_A2_cat"/>
</dbReference>
<accession>A0A3M0KEA3</accession>
<dbReference type="GO" id="GO:0004190">
    <property type="term" value="F:aspartic-type endopeptidase activity"/>
    <property type="evidence" value="ECO:0007669"/>
    <property type="project" value="InterPro"/>
</dbReference>
<keyword evidence="4" id="KW-1185">Reference proteome</keyword>
<evidence type="ECO:0000256" key="1">
    <source>
        <dbReference type="ARBA" id="ARBA00022801"/>
    </source>
</evidence>